<protein>
    <submittedName>
        <fullName evidence="1">Uncharacterized protein</fullName>
    </submittedName>
</protein>
<evidence type="ECO:0000313" key="2">
    <source>
        <dbReference type="Proteomes" id="UP000269396"/>
    </source>
</evidence>
<sequence length="67" mass="7960">MFPQDTRAHVHHWFGIRDTRAHVHHWFGVRLKRRTFAFRHLIPVNNTPPREGSELHFPGRGCIRVAV</sequence>
<evidence type="ECO:0000313" key="1">
    <source>
        <dbReference type="EMBL" id="VDP60634.1"/>
    </source>
</evidence>
<dbReference type="Proteomes" id="UP000269396">
    <property type="component" value="Unassembled WGS sequence"/>
</dbReference>
<dbReference type="EMBL" id="UZAL01032336">
    <property type="protein sequence ID" value="VDP60634.1"/>
    <property type="molecule type" value="Genomic_DNA"/>
</dbReference>
<accession>A0A3P8FQZ2</accession>
<keyword evidence="2" id="KW-1185">Reference proteome</keyword>
<proteinExistence type="predicted"/>
<dbReference type="AlphaFoldDB" id="A0A3P8FQZ2"/>
<gene>
    <name evidence="1" type="ORF">SMTD_LOCUS12328</name>
</gene>
<reference evidence="1 2" key="1">
    <citation type="submission" date="2018-11" db="EMBL/GenBank/DDBJ databases">
        <authorList>
            <consortium name="Pathogen Informatics"/>
        </authorList>
    </citation>
    <scope>NUCLEOTIDE SEQUENCE [LARGE SCALE GENOMIC DNA]</scope>
    <source>
        <strain>Denwood</strain>
        <strain evidence="2">Zambia</strain>
    </source>
</reference>
<name>A0A3P8FQZ2_9TREM</name>
<organism evidence="1 2">
    <name type="scientific">Schistosoma mattheei</name>
    <dbReference type="NCBI Taxonomy" id="31246"/>
    <lineage>
        <taxon>Eukaryota</taxon>
        <taxon>Metazoa</taxon>
        <taxon>Spiralia</taxon>
        <taxon>Lophotrochozoa</taxon>
        <taxon>Platyhelminthes</taxon>
        <taxon>Trematoda</taxon>
        <taxon>Digenea</taxon>
        <taxon>Strigeidida</taxon>
        <taxon>Schistosomatoidea</taxon>
        <taxon>Schistosomatidae</taxon>
        <taxon>Schistosoma</taxon>
    </lineage>
</organism>